<dbReference type="InterPro" id="IPR046408">
    <property type="entry name" value="CIAPIN1"/>
</dbReference>
<gene>
    <name evidence="12" type="ORF">Esi_0274_0036</name>
</gene>
<evidence type="ECO:0000256" key="4">
    <source>
        <dbReference type="ARBA" id="ARBA00022490"/>
    </source>
</evidence>
<evidence type="ECO:0000256" key="10">
    <source>
        <dbReference type="SAM" id="MobiDB-lite"/>
    </source>
</evidence>
<dbReference type="GO" id="GO:0016226">
    <property type="term" value="P:iron-sulfur cluster assembly"/>
    <property type="evidence" value="ECO:0007669"/>
    <property type="project" value="UniProtKB-UniRule"/>
</dbReference>
<keyword evidence="7 9" id="KW-0411">Iron-sulfur</keyword>
<protein>
    <recommendedName>
        <fullName evidence="9">Anamorsin homolog</fullName>
    </recommendedName>
    <alternativeName>
        <fullName evidence="9">Fe-S cluster assembly protein DRE2 homolog</fullName>
    </alternativeName>
</protein>
<keyword evidence="6 9" id="KW-0408">Iron</keyword>
<evidence type="ECO:0000259" key="11">
    <source>
        <dbReference type="Pfam" id="PF05093"/>
    </source>
</evidence>
<dbReference type="Proteomes" id="UP000002630">
    <property type="component" value="Linkage Group LG27"/>
</dbReference>
<dbReference type="GO" id="GO:0005758">
    <property type="term" value="C:mitochondrial intermembrane space"/>
    <property type="evidence" value="ECO:0007669"/>
    <property type="project" value="UniProtKB-SubCell"/>
</dbReference>
<dbReference type="GO" id="GO:0051539">
    <property type="term" value="F:4 iron, 4 sulfur cluster binding"/>
    <property type="evidence" value="ECO:0007669"/>
    <property type="project" value="UniProtKB-KW"/>
</dbReference>
<evidence type="ECO:0000256" key="6">
    <source>
        <dbReference type="ARBA" id="ARBA00023004"/>
    </source>
</evidence>
<keyword evidence="13" id="KW-1185">Reference proteome</keyword>
<feature type="region of interest" description="Disordered" evidence="10">
    <location>
        <begin position="149"/>
        <end position="169"/>
    </location>
</feature>
<feature type="binding site" evidence="9">
    <location>
        <position position="232"/>
    </location>
    <ligand>
        <name>[2Fe-2S] cluster</name>
        <dbReference type="ChEBI" id="CHEBI:190135"/>
    </ligand>
</feature>
<keyword evidence="3 9" id="KW-0004">4Fe-4S</keyword>
<evidence type="ECO:0000313" key="13">
    <source>
        <dbReference type="Proteomes" id="UP000002630"/>
    </source>
</evidence>
<comment type="cofactor">
    <cofactor evidence="9">
        <name>[2Fe-2S] cluster</name>
        <dbReference type="ChEBI" id="CHEBI:190135"/>
    </cofactor>
</comment>
<dbReference type="OrthoDB" id="311633at2759"/>
<comment type="domain">
    <text evidence="9">The twin Cx2C motifs are involved in the recognition by the mitochondrial MIA40-ERV1 disulfide relay system. The formation of 2 disulfide bonds in the Cx2C motifs through dithiol/disulfide exchange reactions effectively traps the protein in the mitochondrial intermembrane space.</text>
</comment>
<dbReference type="GO" id="GO:0051537">
    <property type="term" value="F:2 iron, 2 sulfur cluster binding"/>
    <property type="evidence" value="ECO:0007669"/>
    <property type="project" value="UniProtKB-UniRule"/>
</dbReference>
<feature type="binding site" evidence="9">
    <location>
        <position position="275"/>
    </location>
    <ligand>
        <name>[4Fe-4S] cluster</name>
        <dbReference type="ChEBI" id="CHEBI:49883"/>
    </ligand>
</feature>
<dbReference type="AlphaFoldDB" id="D7FUN0"/>
<dbReference type="STRING" id="2880.D7FUN0"/>
<comment type="subunit">
    <text evidence="9">Monomer.</text>
</comment>
<evidence type="ECO:0000256" key="1">
    <source>
        <dbReference type="ARBA" id="ARBA00001966"/>
    </source>
</evidence>
<dbReference type="InParanoid" id="D7FUN0"/>
<dbReference type="Pfam" id="PF05093">
    <property type="entry name" value="CIAPIN1"/>
    <property type="match status" value="1"/>
</dbReference>
<evidence type="ECO:0000256" key="2">
    <source>
        <dbReference type="ARBA" id="ARBA00008169"/>
    </source>
</evidence>
<evidence type="ECO:0000313" key="12">
    <source>
        <dbReference type="EMBL" id="CBJ31697.1"/>
    </source>
</evidence>
<comment type="domain">
    <text evidence="9">The N-terminal domain has structural similarity with S-adenosyl-L-methionine-dependent methyltransferases, but does not bind S-adenosyl-L-methionine. It is required for correct assembly of the 2 Fe-S clusters.</text>
</comment>
<dbReference type="GO" id="GO:0046872">
    <property type="term" value="F:metal ion binding"/>
    <property type="evidence" value="ECO:0007669"/>
    <property type="project" value="UniProtKB-KW"/>
</dbReference>
<dbReference type="OMA" id="VVTWAIQ"/>
<feature type="binding site" evidence="9">
    <location>
        <position position="234"/>
    </location>
    <ligand>
        <name>[2Fe-2S] cluster</name>
        <dbReference type="ChEBI" id="CHEBI:190135"/>
    </ligand>
</feature>
<comment type="similarity">
    <text evidence="2 9">Belongs to the anamorsin family.</text>
</comment>
<organism evidence="12 13">
    <name type="scientific">Ectocarpus siliculosus</name>
    <name type="common">Brown alga</name>
    <name type="synonym">Conferva siliculosa</name>
    <dbReference type="NCBI Taxonomy" id="2880"/>
    <lineage>
        <taxon>Eukaryota</taxon>
        <taxon>Sar</taxon>
        <taxon>Stramenopiles</taxon>
        <taxon>Ochrophyta</taxon>
        <taxon>PX clade</taxon>
        <taxon>Phaeophyceae</taxon>
        <taxon>Ectocarpales</taxon>
        <taxon>Ectocarpaceae</taxon>
        <taxon>Ectocarpus</taxon>
    </lineage>
</organism>
<dbReference type="PANTHER" id="PTHR13273">
    <property type="entry name" value="ANAMORSIN"/>
    <property type="match status" value="1"/>
</dbReference>
<sequence length="313" mass="31618">MEVDEPPLSFAPAPAGSKALVVCRRDSEEASSAQQWASRSRSDGTSVSVCPPGHLESHARANAGAYDTIVVEEAGEGAVLGQVVKLLKAGGNINVAASSQGGEAAAAALKRALTFAGFLNVAANPEDPRVLSGERAAWETGASAPVRLSFGASKNDSRNGTNGNGPAAAATAAAANKTWKLALDDDEDGAGGGEDDDLIDEDALLESSAPVKRASETAGDGCATKRRACKDCSCGRAEMEMSGGVSNTNGGAAGPLPVVSVGDVDDALTSACGNCSKGDAFRCGGCPFLGKPAFEKGQEKTIMLLDLDSQQDD</sequence>
<evidence type="ECO:0000256" key="8">
    <source>
        <dbReference type="ARBA" id="ARBA00023128"/>
    </source>
</evidence>
<comment type="domain">
    <text evidence="9">The C-terminal domain binds 2 Fe-S clusters but is otherwise mostly in an intrinsically disordered conformation.</text>
</comment>
<name>D7FUN0_ECTSI</name>
<feature type="domain" description="Anamorsin C-terminal" evidence="11">
    <location>
        <begin position="223"/>
        <end position="300"/>
    </location>
</feature>
<comment type="function">
    <text evidence="9">Component of the cytosolic iron-sulfur (Fe-S) protein assembly (CIA) machinery. Required for the maturation of extramitochondrial Fe-S proteins. Part of an electron transfer chain functioning in an early step of cytosolic Fe-S biogenesis, facilitating the de novo assembly of a [4Fe-4S] cluster on the cytosolic Fe-S scaffold complex. Electrons are transferred from NADPH via a FAD- and FMN-containing diflavin oxidoreductase. Together with the diflavin oxidoreductase, also required for the assembly of the diferric tyrosyl radical cofactor of ribonucleotide reductase (RNR), probably by providing electrons for reduction during radical cofactor maturation in the catalytic small subunit.</text>
</comment>
<feature type="short sequence motif" description="Cx2C motif 2" evidence="9">
    <location>
        <begin position="283"/>
        <end position="286"/>
    </location>
</feature>
<keyword evidence="9" id="KW-0001">2Fe-2S</keyword>
<keyword evidence="4 9" id="KW-0963">Cytoplasm</keyword>
<evidence type="ECO:0000256" key="9">
    <source>
        <dbReference type="HAMAP-Rule" id="MF_03115"/>
    </source>
</evidence>
<feature type="binding site" evidence="9">
    <location>
        <position position="229"/>
    </location>
    <ligand>
        <name>[2Fe-2S] cluster</name>
        <dbReference type="ChEBI" id="CHEBI:190135"/>
    </ligand>
</feature>
<keyword evidence="8 9" id="KW-0496">Mitochondrion</keyword>
<feature type="compositionally biased region" description="Low complexity" evidence="10">
    <location>
        <begin position="159"/>
        <end position="169"/>
    </location>
</feature>
<comment type="cofactor">
    <cofactor evidence="1 9">
        <name>[4Fe-4S] cluster</name>
        <dbReference type="ChEBI" id="CHEBI:49883"/>
    </cofactor>
</comment>
<dbReference type="GO" id="GO:0009055">
    <property type="term" value="F:electron transfer activity"/>
    <property type="evidence" value="ECO:0007669"/>
    <property type="project" value="UniProtKB-UniRule"/>
</dbReference>
<feature type="short sequence motif" description="Cx2C motif 1" evidence="9">
    <location>
        <begin position="272"/>
        <end position="275"/>
    </location>
</feature>
<comment type="subcellular location">
    <subcellularLocation>
        <location evidence="9">Cytoplasm</location>
    </subcellularLocation>
    <subcellularLocation>
        <location evidence="9">Mitochondrion intermembrane space</location>
    </subcellularLocation>
</comment>
<evidence type="ECO:0000256" key="5">
    <source>
        <dbReference type="ARBA" id="ARBA00022723"/>
    </source>
</evidence>
<evidence type="ECO:0000256" key="3">
    <source>
        <dbReference type="ARBA" id="ARBA00022485"/>
    </source>
</evidence>
<reference evidence="12 13" key="1">
    <citation type="journal article" date="2010" name="Nature">
        <title>The Ectocarpus genome and the independent evolution of multicellularity in brown algae.</title>
        <authorList>
            <person name="Cock J.M."/>
            <person name="Sterck L."/>
            <person name="Rouze P."/>
            <person name="Scornet D."/>
            <person name="Allen A.E."/>
            <person name="Amoutzias G."/>
            <person name="Anthouard V."/>
            <person name="Artiguenave F."/>
            <person name="Aury J.M."/>
            <person name="Badger J.H."/>
            <person name="Beszteri B."/>
            <person name="Billiau K."/>
            <person name="Bonnet E."/>
            <person name="Bothwell J.H."/>
            <person name="Bowler C."/>
            <person name="Boyen C."/>
            <person name="Brownlee C."/>
            <person name="Carrano C.J."/>
            <person name="Charrier B."/>
            <person name="Cho G.Y."/>
            <person name="Coelho S.M."/>
            <person name="Collen J."/>
            <person name="Corre E."/>
            <person name="Da Silva C."/>
            <person name="Delage L."/>
            <person name="Delaroque N."/>
            <person name="Dittami S.M."/>
            <person name="Doulbeau S."/>
            <person name="Elias M."/>
            <person name="Farnham G."/>
            <person name="Gachon C.M."/>
            <person name="Gschloessl B."/>
            <person name="Heesch S."/>
            <person name="Jabbari K."/>
            <person name="Jubin C."/>
            <person name="Kawai H."/>
            <person name="Kimura K."/>
            <person name="Kloareg B."/>
            <person name="Kupper F.C."/>
            <person name="Lang D."/>
            <person name="Le Bail A."/>
            <person name="Leblanc C."/>
            <person name="Lerouge P."/>
            <person name="Lohr M."/>
            <person name="Lopez P.J."/>
            <person name="Martens C."/>
            <person name="Maumus F."/>
            <person name="Michel G."/>
            <person name="Miranda-Saavedra D."/>
            <person name="Morales J."/>
            <person name="Moreau H."/>
            <person name="Motomura T."/>
            <person name="Nagasato C."/>
            <person name="Napoli C.A."/>
            <person name="Nelson D.R."/>
            <person name="Nyvall-Collen P."/>
            <person name="Peters A.F."/>
            <person name="Pommier C."/>
            <person name="Potin P."/>
            <person name="Poulain J."/>
            <person name="Quesneville H."/>
            <person name="Read B."/>
            <person name="Rensing S.A."/>
            <person name="Ritter A."/>
            <person name="Rousvoal S."/>
            <person name="Samanta M."/>
            <person name="Samson G."/>
            <person name="Schroeder D.C."/>
            <person name="Segurens B."/>
            <person name="Strittmatter M."/>
            <person name="Tonon T."/>
            <person name="Tregear J.W."/>
            <person name="Valentin K."/>
            <person name="von Dassow P."/>
            <person name="Yamagishi T."/>
            <person name="Van de Peer Y."/>
            <person name="Wincker P."/>
        </authorList>
    </citation>
    <scope>NUCLEOTIDE SEQUENCE [LARGE SCALE GENOMIC DNA]</scope>
    <source>
        <strain evidence="13">Ec32 / CCAP1310/4</strain>
    </source>
</reference>
<comment type="caution">
    <text evidence="9">Lacks conserved residue(s) required for the propagation of feature annotation.</text>
</comment>
<evidence type="ECO:0000256" key="7">
    <source>
        <dbReference type="ARBA" id="ARBA00023014"/>
    </source>
</evidence>
<proteinExistence type="inferred from homology"/>
<dbReference type="InterPro" id="IPR007785">
    <property type="entry name" value="Anamorsin"/>
</dbReference>
<feature type="region of interest" description="Fe-S binding site B" evidence="9">
    <location>
        <begin position="272"/>
        <end position="286"/>
    </location>
</feature>
<dbReference type="HAMAP" id="MF_03115">
    <property type="entry name" value="Anamorsin"/>
    <property type="match status" value="1"/>
</dbReference>
<feature type="binding site" evidence="9">
    <location>
        <position position="283"/>
    </location>
    <ligand>
        <name>[4Fe-4S] cluster</name>
        <dbReference type="ChEBI" id="CHEBI:49883"/>
    </ligand>
</feature>
<keyword evidence="5 9" id="KW-0479">Metal-binding</keyword>
<feature type="binding site" evidence="9">
    <location>
        <position position="286"/>
    </location>
    <ligand>
        <name>[4Fe-4S] cluster</name>
        <dbReference type="ChEBI" id="CHEBI:49883"/>
    </ligand>
</feature>
<dbReference type="eggNOG" id="KOG4020">
    <property type="taxonomic scope" value="Eukaryota"/>
</dbReference>
<feature type="binding site" evidence="9">
    <location>
        <position position="272"/>
    </location>
    <ligand>
        <name>[4Fe-4S] cluster</name>
        <dbReference type="ChEBI" id="CHEBI:49883"/>
    </ligand>
</feature>
<dbReference type="EMBL" id="FN649752">
    <property type="protein sequence ID" value="CBJ31697.1"/>
    <property type="molecule type" value="Genomic_DNA"/>
</dbReference>
<dbReference type="PANTHER" id="PTHR13273:SF14">
    <property type="entry name" value="ANAMORSIN"/>
    <property type="match status" value="1"/>
</dbReference>
<feature type="binding site" evidence="9">
    <location>
        <position position="222"/>
    </location>
    <ligand>
        <name>[2Fe-2S] cluster</name>
        <dbReference type="ChEBI" id="CHEBI:190135"/>
    </ligand>
</feature>
<accession>D7FUN0</accession>
<dbReference type="EMBL" id="FN648458">
    <property type="protein sequence ID" value="CBJ31697.1"/>
    <property type="molecule type" value="Genomic_DNA"/>
</dbReference>